<feature type="region of interest" description="Disordered" evidence="1">
    <location>
        <begin position="252"/>
        <end position="278"/>
    </location>
</feature>
<name>A0AA39QE62_9AGAR</name>
<sequence>MSESSTFVCWFSERDIDGYGHFFVFSPGRGCPILAIKGWYKSIVKLADYTVATFFNVTLVVSSHFTSLVNGNVVGVPVYPPVRFNDKRTFQLFLSFAFPDDMQLLFKNGSSKSCLHSLPNLRLPPSKFPTRSTRYMAALMGSAQRAALPMAPPVDDGGGQFLPGGGLNMPPRKQIIGFAKVRRVGIEKGTVLQAEIAKKNLHTKRGVGSIPSGLGGASTSANAILSVKTVVARTSSGYERCYSEVAEMKKNASGRNRSLLSGGSTHRGTSERDDDGRE</sequence>
<organism evidence="2 3">
    <name type="scientific">Armillaria luteobubalina</name>
    <dbReference type="NCBI Taxonomy" id="153913"/>
    <lineage>
        <taxon>Eukaryota</taxon>
        <taxon>Fungi</taxon>
        <taxon>Dikarya</taxon>
        <taxon>Basidiomycota</taxon>
        <taxon>Agaricomycotina</taxon>
        <taxon>Agaricomycetes</taxon>
        <taxon>Agaricomycetidae</taxon>
        <taxon>Agaricales</taxon>
        <taxon>Marasmiineae</taxon>
        <taxon>Physalacriaceae</taxon>
        <taxon>Armillaria</taxon>
    </lineage>
</organism>
<accession>A0AA39QE62</accession>
<evidence type="ECO:0000313" key="3">
    <source>
        <dbReference type="Proteomes" id="UP001175228"/>
    </source>
</evidence>
<dbReference type="Proteomes" id="UP001175228">
    <property type="component" value="Unassembled WGS sequence"/>
</dbReference>
<dbReference type="EMBL" id="JAUEPU010000009">
    <property type="protein sequence ID" value="KAK0499898.1"/>
    <property type="molecule type" value="Genomic_DNA"/>
</dbReference>
<gene>
    <name evidence="2" type="ORF">EDD18DRAFT_1329991</name>
</gene>
<evidence type="ECO:0000313" key="2">
    <source>
        <dbReference type="EMBL" id="KAK0499898.1"/>
    </source>
</evidence>
<protein>
    <submittedName>
        <fullName evidence="2">Uncharacterized protein</fullName>
    </submittedName>
</protein>
<proteinExistence type="predicted"/>
<feature type="compositionally biased region" description="Basic and acidic residues" evidence="1">
    <location>
        <begin position="268"/>
        <end position="278"/>
    </location>
</feature>
<feature type="compositionally biased region" description="Low complexity" evidence="1">
    <location>
        <begin position="253"/>
        <end position="264"/>
    </location>
</feature>
<comment type="caution">
    <text evidence="2">The sequence shown here is derived from an EMBL/GenBank/DDBJ whole genome shotgun (WGS) entry which is preliminary data.</text>
</comment>
<dbReference type="AlphaFoldDB" id="A0AA39QE62"/>
<keyword evidence="3" id="KW-1185">Reference proteome</keyword>
<reference evidence="2" key="1">
    <citation type="submission" date="2023-06" db="EMBL/GenBank/DDBJ databases">
        <authorList>
            <consortium name="Lawrence Berkeley National Laboratory"/>
            <person name="Ahrendt S."/>
            <person name="Sahu N."/>
            <person name="Indic B."/>
            <person name="Wong-Bajracharya J."/>
            <person name="Merenyi Z."/>
            <person name="Ke H.-M."/>
            <person name="Monk M."/>
            <person name="Kocsube S."/>
            <person name="Drula E."/>
            <person name="Lipzen A."/>
            <person name="Balint B."/>
            <person name="Henrissat B."/>
            <person name="Andreopoulos B."/>
            <person name="Martin F.M."/>
            <person name="Harder C.B."/>
            <person name="Rigling D."/>
            <person name="Ford K.L."/>
            <person name="Foster G.D."/>
            <person name="Pangilinan J."/>
            <person name="Papanicolaou A."/>
            <person name="Barry K."/>
            <person name="LaButti K."/>
            <person name="Viragh M."/>
            <person name="Koriabine M."/>
            <person name="Yan M."/>
            <person name="Riley R."/>
            <person name="Champramary S."/>
            <person name="Plett K.L."/>
            <person name="Tsai I.J."/>
            <person name="Slot J."/>
            <person name="Sipos G."/>
            <person name="Plett J."/>
            <person name="Nagy L.G."/>
            <person name="Grigoriev I.V."/>
        </authorList>
    </citation>
    <scope>NUCLEOTIDE SEQUENCE</scope>
    <source>
        <strain evidence="2">HWK02</strain>
    </source>
</reference>
<evidence type="ECO:0000256" key="1">
    <source>
        <dbReference type="SAM" id="MobiDB-lite"/>
    </source>
</evidence>